<dbReference type="Gene3D" id="3.40.50.2000">
    <property type="entry name" value="Glycogen Phosphorylase B"/>
    <property type="match status" value="1"/>
</dbReference>
<sequence length="287" mass="32743">MQTISILVQEKPQLLFVQNPSMLLAFIACLYRLVSHNIVIVDRHTTFRINKEPKLSVDHFMFKFFHWFTIRFADLTMVTNKYLAELVENKGGIPFVLPDKLPEIKPTEQLQLKEGFNILLISSFGYDEPIDIVLQSMKMLEGENINLYVTGNYKKLGNAIVNGCKENVIFTGFLPEADYINMLFAVDAVMVLTTADHCMLCGCYEAISAGKPLLTSAKLVLLEYFDKAVFVNNTCDEIVSGIKQIIDNYPGCVDNTMLMRRSLGNKWMELYEQLNVTLEDIIKNENQ</sequence>
<proteinExistence type="predicted"/>
<keyword evidence="3" id="KW-1185">Reference proteome</keyword>
<keyword evidence="2" id="KW-0808">Transferase</keyword>
<gene>
    <name evidence="2" type="ORF">KI809_00215</name>
</gene>
<dbReference type="EMBL" id="JAHCVJ010000001">
    <property type="protein sequence ID" value="MBT0662713.1"/>
    <property type="molecule type" value="Genomic_DNA"/>
</dbReference>
<name>A0AAW4KVZ8_9BACT</name>
<evidence type="ECO:0000259" key="1">
    <source>
        <dbReference type="Pfam" id="PF00534"/>
    </source>
</evidence>
<feature type="domain" description="Glycosyl transferase family 1" evidence="1">
    <location>
        <begin position="114"/>
        <end position="249"/>
    </location>
</feature>
<dbReference type="SUPFAM" id="SSF53756">
    <property type="entry name" value="UDP-Glycosyltransferase/glycogen phosphorylase"/>
    <property type="match status" value="1"/>
</dbReference>
<dbReference type="GO" id="GO:0016757">
    <property type="term" value="F:glycosyltransferase activity"/>
    <property type="evidence" value="ECO:0007669"/>
    <property type="project" value="UniProtKB-KW"/>
</dbReference>
<keyword evidence="2" id="KW-0328">Glycosyltransferase</keyword>
<accession>A0AAW4KVZ8</accession>
<evidence type="ECO:0000313" key="3">
    <source>
        <dbReference type="Proteomes" id="UP000811899"/>
    </source>
</evidence>
<protein>
    <submittedName>
        <fullName evidence="2">Glycosyltransferase</fullName>
        <ecNumber evidence="2">2.4.-.-</ecNumber>
    </submittedName>
</protein>
<dbReference type="AlphaFoldDB" id="A0AAW4KVZ8"/>
<comment type="caution">
    <text evidence="2">The sequence shown here is derived from an EMBL/GenBank/DDBJ whole genome shotgun (WGS) entry which is preliminary data.</text>
</comment>
<dbReference type="Pfam" id="PF00534">
    <property type="entry name" value="Glycos_transf_1"/>
    <property type="match status" value="1"/>
</dbReference>
<dbReference type="Proteomes" id="UP000811899">
    <property type="component" value="Unassembled WGS sequence"/>
</dbReference>
<organism evidence="2 3">
    <name type="scientific">Geoanaerobacter pelophilus</name>
    <dbReference type="NCBI Taxonomy" id="60036"/>
    <lineage>
        <taxon>Bacteria</taxon>
        <taxon>Pseudomonadati</taxon>
        <taxon>Thermodesulfobacteriota</taxon>
        <taxon>Desulfuromonadia</taxon>
        <taxon>Geobacterales</taxon>
        <taxon>Geobacteraceae</taxon>
        <taxon>Geoanaerobacter</taxon>
    </lineage>
</organism>
<dbReference type="EC" id="2.4.-.-" evidence="2"/>
<evidence type="ECO:0000313" key="2">
    <source>
        <dbReference type="EMBL" id="MBT0662713.1"/>
    </source>
</evidence>
<dbReference type="InterPro" id="IPR001296">
    <property type="entry name" value="Glyco_trans_1"/>
</dbReference>
<reference evidence="2 3" key="1">
    <citation type="submission" date="2021-05" db="EMBL/GenBank/DDBJ databases">
        <title>The draft genome of Geobacter pelophilus DSM 12255.</title>
        <authorList>
            <person name="Xu Z."/>
            <person name="Masuda Y."/>
            <person name="Itoh H."/>
            <person name="Senoo K."/>
        </authorList>
    </citation>
    <scope>NUCLEOTIDE SEQUENCE [LARGE SCALE GENOMIC DNA]</scope>
    <source>
        <strain evidence="2 3">DSM 12255</strain>
    </source>
</reference>